<evidence type="ECO:0000259" key="3">
    <source>
        <dbReference type="Pfam" id="PF00497"/>
    </source>
</evidence>
<feature type="region of interest" description="Disordered" evidence="2">
    <location>
        <begin position="1"/>
        <end position="23"/>
    </location>
</feature>
<dbReference type="EMBL" id="CP013729">
    <property type="protein sequence ID" value="ALV08095.1"/>
    <property type="molecule type" value="Genomic_DNA"/>
</dbReference>
<reference evidence="4 5" key="1">
    <citation type="submission" date="2015-12" db="EMBL/GenBank/DDBJ databases">
        <title>Complete genome of Roseateles depolymerans KCTC 42856.</title>
        <authorList>
            <person name="Kim K.M."/>
        </authorList>
    </citation>
    <scope>NUCLEOTIDE SEQUENCE [LARGE SCALE GENOMIC DNA]</scope>
    <source>
        <strain evidence="4 5">KCTC 42856</strain>
    </source>
</reference>
<keyword evidence="5" id="KW-1185">Reference proteome</keyword>
<evidence type="ECO:0000313" key="5">
    <source>
        <dbReference type="Proteomes" id="UP000060699"/>
    </source>
</evidence>
<dbReference type="Proteomes" id="UP000060699">
    <property type="component" value="Chromosome"/>
</dbReference>
<dbReference type="SUPFAM" id="SSF53850">
    <property type="entry name" value="Periplasmic binding protein-like II"/>
    <property type="match status" value="1"/>
</dbReference>
<dbReference type="KEGG" id="rdp:RD2015_3640"/>
<evidence type="ECO:0000256" key="2">
    <source>
        <dbReference type="SAM" id="MobiDB-lite"/>
    </source>
</evidence>
<dbReference type="STRING" id="76731.RD2015_3640"/>
<dbReference type="Pfam" id="PF00497">
    <property type="entry name" value="SBP_bac_3"/>
    <property type="match status" value="1"/>
</dbReference>
<feature type="domain" description="Solute-binding protein family 3/N-terminal" evidence="3">
    <location>
        <begin position="63"/>
        <end position="251"/>
    </location>
</feature>
<keyword evidence="1" id="KW-0732">Signal</keyword>
<dbReference type="OrthoDB" id="8592924at2"/>
<evidence type="ECO:0000256" key="1">
    <source>
        <dbReference type="ARBA" id="ARBA00022729"/>
    </source>
</evidence>
<dbReference type="PANTHER" id="PTHR35936">
    <property type="entry name" value="MEMBRANE-BOUND LYTIC MUREIN TRANSGLYCOSYLASE F"/>
    <property type="match status" value="1"/>
</dbReference>
<protein>
    <recommendedName>
        <fullName evidence="3">Solute-binding protein family 3/N-terminal domain-containing protein</fullName>
    </recommendedName>
</protein>
<feature type="compositionally biased region" description="Basic and acidic residues" evidence="2">
    <location>
        <begin position="1"/>
        <end position="15"/>
    </location>
</feature>
<name>A0A0U3LJ28_9BURK</name>
<gene>
    <name evidence="4" type="ORF">RD2015_3640</name>
</gene>
<dbReference type="PANTHER" id="PTHR35936:SF25">
    <property type="entry name" value="ABC TRANSPORTER SUBSTRATE-BINDING PROTEIN"/>
    <property type="match status" value="1"/>
</dbReference>
<proteinExistence type="predicted"/>
<evidence type="ECO:0000313" key="4">
    <source>
        <dbReference type="EMBL" id="ALV08095.1"/>
    </source>
</evidence>
<organism evidence="4 5">
    <name type="scientific">Roseateles depolymerans</name>
    <dbReference type="NCBI Taxonomy" id="76731"/>
    <lineage>
        <taxon>Bacteria</taxon>
        <taxon>Pseudomonadati</taxon>
        <taxon>Pseudomonadota</taxon>
        <taxon>Betaproteobacteria</taxon>
        <taxon>Burkholderiales</taxon>
        <taxon>Sphaerotilaceae</taxon>
        <taxon>Roseateles</taxon>
    </lineage>
</organism>
<dbReference type="AlphaFoldDB" id="A0A0U3LJ28"/>
<sequence>MDRAASSRDGGEHAAKQVRRRRGRCPGARTGLVAAALLGLAVTAQAACSRVIRVPVAPIGLSVVTSGGAVSGVYPDVLRRIETETGCRFEFSIVPRARLEAMFISGQADLLMPASRTPARDARGQFVPLVKARPVLISLNSDRPAVANLQELLERRDLRVALVRGFDYGEAYQQLIPRLKEQQRLVMEADAGAVARAMERGLADVTLMVPAIFTGTLHQDNRTRALLDRLRYEPLSDLGWGESGIYLSPRLAPNDRELMAEALDKAVRSGLVWKAMQRHYPPGTYEEGMRALVPAAALPASATSATK</sequence>
<dbReference type="InterPro" id="IPR001638">
    <property type="entry name" value="Solute-binding_3/MltF_N"/>
</dbReference>
<dbReference type="Gene3D" id="3.40.190.10">
    <property type="entry name" value="Periplasmic binding protein-like II"/>
    <property type="match status" value="2"/>
</dbReference>
<accession>A0A0U3LJ28</accession>